<reference evidence="1 2" key="1">
    <citation type="journal article" date="2018" name="PLoS ONE">
        <title>The draft genome of Kipferlia bialata reveals reductive genome evolution in fornicate parasites.</title>
        <authorList>
            <person name="Tanifuji G."/>
            <person name="Takabayashi S."/>
            <person name="Kume K."/>
            <person name="Takagi M."/>
            <person name="Nakayama T."/>
            <person name="Kamikawa R."/>
            <person name="Inagaki Y."/>
            <person name="Hashimoto T."/>
        </authorList>
    </citation>
    <scope>NUCLEOTIDE SEQUENCE [LARGE SCALE GENOMIC DNA]</scope>
    <source>
        <strain evidence="1">NY0173</strain>
    </source>
</reference>
<comment type="caution">
    <text evidence="1">The sequence shown here is derived from an EMBL/GenBank/DDBJ whole genome shotgun (WGS) entry which is preliminary data.</text>
</comment>
<feature type="non-terminal residue" evidence="1">
    <location>
        <position position="1"/>
    </location>
</feature>
<name>A0A9K3CY17_9EUKA</name>
<dbReference type="AlphaFoldDB" id="A0A9K3CY17"/>
<evidence type="ECO:0000313" key="2">
    <source>
        <dbReference type="Proteomes" id="UP000265618"/>
    </source>
</evidence>
<gene>
    <name evidence="1" type="ORF">KIPB_005797</name>
</gene>
<proteinExistence type="predicted"/>
<protein>
    <submittedName>
        <fullName evidence="1">Uncharacterized protein</fullName>
    </submittedName>
</protein>
<accession>A0A9K3CY17</accession>
<sequence length="46" mass="5629">MENLPNRDETVPYGQINIKQEKMKRQDAKRYHMDHLDYTLGHMLRN</sequence>
<keyword evidence="2" id="KW-1185">Reference proteome</keyword>
<organism evidence="1 2">
    <name type="scientific">Kipferlia bialata</name>
    <dbReference type="NCBI Taxonomy" id="797122"/>
    <lineage>
        <taxon>Eukaryota</taxon>
        <taxon>Metamonada</taxon>
        <taxon>Carpediemonas-like organisms</taxon>
        <taxon>Kipferlia</taxon>
    </lineage>
</organism>
<dbReference type="EMBL" id="BDIP01001400">
    <property type="protein sequence ID" value="GIQ84325.1"/>
    <property type="molecule type" value="Genomic_DNA"/>
</dbReference>
<dbReference type="Proteomes" id="UP000265618">
    <property type="component" value="Unassembled WGS sequence"/>
</dbReference>
<evidence type="ECO:0000313" key="1">
    <source>
        <dbReference type="EMBL" id="GIQ84325.1"/>
    </source>
</evidence>